<evidence type="ECO:0000256" key="1">
    <source>
        <dbReference type="ARBA" id="ARBA00004651"/>
    </source>
</evidence>
<evidence type="ECO:0000256" key="8">
    <source>
        <dbReference type="SAM" id="Phobius"/>
    </source>
</evidence>
<organism evidence="9 10">
    <name type="scientific">Spiribacter salilacus</name>
    <dbReference type="NCBI Taxonomy" id="2664894"/>
    <lineage>
        <taxon>Bacteria</taxon>
        <taxon>Pseudomonadati</taxon>
        <taxon>Pseudomonadota</taxon>
        <taxon>Gammaproteobacteria</taxon>
        <taxon>Chromatiales</taxon>
        <taxon>Ectothiorhodospiraceae</taxon>
        <taxon>Spiribacter</taxon>
    </lineage>
</organism>
<feature type="transmembrane region" description="Helical" evidence="8">
    <location>
        <begin position="65"/>
        <end position="86"/>
    </location>
</feature>
<feature type="transmembrane region" description="Helical" evidence="8">
    <location>
        <begin position="196"/>
        <end position="218"/>
    </location>
</feature>
<dbReference type="PANTHER" id="PTHR36838">
    <property type="entry name" value="AUXIN EFFLUX CARRIER FAMILY PROTEIN"/>
    <property type="match status" value="1"/>
</dbReference>
<comment type="subcellular location">
    <subcellularLocation>
        <location evidence="1">Cell membrane</location>
        <topology evidence="1">Multi-pass membrane protein</topology>
    </subcellularLocation>
</comment>
<reference evidence="9 10" key="1">
    <citation type="submission" date="2019-11" db="EMBL/GenBank/DDBJ databases">
        <authorList>
            <person name="Zhang X.Y."/>
        </authorList>
    </citation>
    <scope>NUCLEOTIDE SEQUENCE [LARGE SCALE GENOMIC DNA]</scope>
    <source>
        <strain evidence="9 10">C176</strain>
    </source>
</reference>
<dbReference type="EMBL" id="WJPP01000005">
    <property type="protein sequence ID" value="MRH78958.1"/>
    <property type="molecule type" value="Genomic_DNA"/>
</dbReference>
<accession>A0A6N7QUX9</accession>
<evidence type="ECO:0000256" key="5">
    <source>
        <dbReference type="ARBA" id="ARBA00022692"/>
    </source>
</evidence>
<evidence type="ECO:0000256" key="2">
    <source>
        <dbReference type="ARBA" id="ARBA00010145"/>
    </source>
</evidence>
<keyword evidence="6 8" id="KW-1133">Transmembrane helix</keyword>
<comment type="caution">
    <text evidence="9">The sequence shown here is derived from an EMBL/GenBank/DDBJ whole genome shotgun (WGS) entry which is preliminary data.</text>
</comment>
<keyword evidence="5 8" id="KW-0812">Transmembrane</keyword>
<dbReference type="PANTHER" id="PTHR36838:SF4">
    <property type="entry name" value="AUXIN EFFLUX CARRIER FAMILY PROTEIN"/>
    <property type="match status" value="1"/>
</dbReference>
<dbReference type="Proteomes" id="UP000433788">
    <property type="component" value="Unassembled WGS sequence"/>
</dbReference>
<dbReference type="InterPro" id="IPR038770">
    <property type="entry name" value="Na+/solute_symporter_sf"/>
</dbReference>
<feature type="transmembrane region" description="Helical" evidence="8">
    <location>
        <begin position="169"/>
        <end position="190"/>
    </location>
</feature>
<keyword evidence="10" id="KW-1185">Reference proteome</keyword>
<dbReference type="GO" id="GO:0005886">
    <property type="term" value="C:plasma membrane"/>
    <property type="evidence" value="ECO:0007669"/>
    <property type="project" value="UniProtKB-SubCell"/>
</dbReference>
<feature type="transmembrane region" description="Helical" evidence="8">
    <location>
        <begin position="280"/>
        <end position="305"/>
    </location>
</feature>
<evidence type="ECO:0000256" key="3">
    <source>
        <dbReference type="ARBA" id="ARBA00022448"/>
    </source>
</evidence>
<evidence type="ECO:0000256" key="6">
    <source>
        <dbReference type="ARBA" id="ARBA00022989"/>
    </source>
</evidence>
<dbReference type="GO" id="GO:0055085">
    <property type="term" value="P:transmembrane transport"/>
    <property type="evidence" value="ECO:0007669"/>
    <property type="project" value="InterPro"/>
</dbReference>
<protein>
    <submittedName>
        <fullName evidence="9">AEC family transporter</fullName>
    </submittedName>
</protein>
<evidence type="ECO:0000313" key="10">
    <source>
        <dbReference type="Proteomes" id="UP000433788"/>
    </source>
</evidence>
<gene>
    <name evidence="9" type="ORF">GH984_09625</name>
</gene>
<dbReference type="RefSeq" id="WP_153720009.1">
    <property type="nucleotide sequence ID" value="NZ_WJPP01000005.1"/>
</dbReference>
<feature type="transmembrane region" description="Helical" evidence="8">
    <location>
        <begin position="230"/>
        <end position="250"/>
    </location>
</feature>
<keyword evidence="3" id="KW-0813">Transport</keyword>
<dbReference type="InterPro" id="IPR004776">
    <property type="entry name" value="Mem_transp_PIN-like"/>
</dbReference>
<name>A0A6N7QUX9_9GAMM</name>
<dbReference type="Gene3D" id="1.20.1530.20">
    <property type="match status" value="1"/>
</dbReference>
<evidence type="ECO:0000256" key="4">
    <source>
        <dbReference type="ARBA" id="ARBA00022475"/>
    </source>
</evidence>
<feature type="transmembrane region" description="Helical" evidence="8">
    <location>
        <begin position="127"/>
        <end position="148"/>
    </location>
</feature>
<dbReference type="Pfam" id="PF03547">
    <property type="entry name" value="Mem_trans"/>
    <property type="match status" value="1"/>
</dbReference>
<evidence type="ECO:0000313" key="9">
    <source>
        <dbReference type="EMBL" id="MRH78958.1"/>
    </source>
</evidence>
<comment type="similarity">
    <text evidence="2">Belongs to the auxin efflux carrier (TC 2.A.69) family.</text>
</comment>
<keyword evidence="4" id="KW-1003">Cell membrane</keyword>
<proteinExistence type="inferred from homology"/>
<keyword evidence="7 8" id="KW-0472">Membrane</keyword>
<dbReference type="AlphaFoldDB" id="A0A6N7QUX9"/>
<sequence length="308" mass="31971">MMPVAAILTALLPLFVVILIGAALRRAHFPGDAFWPALERLIYFVFFPALLISSLGNAALDAARLLPLFLALTLALAAGSALVFALRPLLHLTGPALSSVYQGALRFNTYLGIAIVLSVMGPAAMPTAALVIALFIPLLNVACVLVLTRCADRHTTPGAVTKSLISNPLILGCVIGLTLNLTGLGVPGIANRLLEILGSAAVPLGLMSVGAGLQFRRLRQDIAPILSSSLIKLVILPLIGWGIALALGLQPLETEILVLFLALPAATSAYILARQLGGDYTLVSGLLTFQTAAAAITLPLILAGLSSN</sequence>
<feature type="transmembrane region" description="Helical" evidence="8">
    <location>
        <begin position="256"/>
        <end position="273"/>
    </location>
</feature>
<evidence type="ECO:0000256" key="7">
    <source>
        <dbReference type="ARBA" id="ARBA00023136"/>
    </source>
</evidence>
<feature type="transmembrane region" description="Helical" evidence="8">
    <location>
        <begin position="41"/>
        <end position="60"/>
    </location>
</feature>